<dbReference type="RefSeq" id="WP_307158229.1">
    <property type="nucleotide sequence ID" value="NZ_JAUSWH010000006.1"/>
</dbReference>
<dbReference type="InterPro" id="IPR027417">
    <property type="entry name" value="P-loop_NTPase"/>
</dbReference>
<dbReference type="Pfam" id="PF20441">
    <property type="entry name" value="TerL_nuclease"/>
    <property type="match status" value="1"/>
</dbReference>
<reference evidence="3 4" key="1">
    <citation type="submission" date="2023-07" db="EMBL/GenBank/DDBJ databases">
        <title>Genomic Encyclopedia of Type Strains, Phase IV (KMG-IV): sequencing the most valuable type-strain genomes for metagenomic binning, comparative biology and taxonomic classification.</title>
        <authorList>
            <person name="Goeker M."/>
        </authorList>
    </citation>
    <scope>NUCLEOTIDE SEQUENCE [LARGE SCALE GENOMIC DNA]</scope>
    <source>
        <strain evidence="3 4">DSM 100301</strain>
    </source>
</reference>
<dbReference type="Pfam" id="PF03354">
    <property type="entry name" value="TerL_ATPase"/>
    <property type="match status" value="1"/>
</dbReference>
<protein>
    <submittedName>
        <fullName evidence="3">Phage terminase large subunit-like protein</fullName>
    </submittedName>
</protein>
<proteinExistence type="predicted"/>
<evidence type="ECO:0000259" key="2">
    <source>
        <dbReference type="Pfam" id="PF20441"/>
    </source>
</evidence>
<gene>
    <name evidence="3" type="ORF">QO005_002375</name>
</gene>
<feature type="domain" description="Terminase large subunit-like endonuclease" evidence="2">
    <location>
        <begin position="276"/>
        <end position="497"/>
    </location>
</feature>
<organism evidence="3 4">
    <name type="scientific">Rhizobium paknamense</name>
    <dbReference type="NCBI Taxonomy" id="1206817"/>
    <lineage>
        <taxon>Bacteria</taxon>
        <taxon>Pseudomonadati</taxon>
        <taxon>Pseudomonadota</taxon>
        <taxon>Alphaproteobacteria</taxon>
        <taxon>Hyphomicrobiales</taxon>
        <taxon>Rhizobiaceae</taxon>
        <taxon>Rhizobium/Agrobacterium group</taxon>
        <taxon>Rhizobium</taxon>
    </lineage>
</organism>
<dbReference type="InterPro" id="IPR046462">
    <property type="entry name" value="TerL_nuclease"/>
</dbReference>
<evidence type="ECO:0000313" key="4">
    <source>
        <dbReference type="Proteomes" id="UP001235269"/>
    </source>
</evidence>
<sequence length="604" mass="68001">MTGSIEIDIPDVSYEDDPVTAWAADVLRGVVVAGPHVRNTCRRHLLDLRDGPARGLVWDLDEAKKRIAWFSKHLRLNGGQFEGIRFTPHPSQAFRIGSLFGWKWADTGLRRFRRFYDEEGKGNGKSPLLGGIGLMMMVADGEPRAEVYAAAAKKDQAQVLFRDAVAMRDQSPTLSRKVTSQGENPVWQLTYHAKGGDKRFFKPISSDKAQSGPRPSCALCDEVHEHPNRDVIEMLERGFKFRRQPLLVMATNSGSDRNSICWEEHQHAVNVAAGVVEDDTTFSFVCSLDEGDDWENDPDCWVKANPLLDVTITREYLAGVVAQAKAMPGKRNGIARLHFCEWTQSVNAAIRREAWMACQRQADLDWLIEQGFPCYGGLDLSRTRDFTALTLIWVLDSTKDAERFASKTWFWTPADTLADRASTDQAPYDLWRDQGHIEAVPGQRLKYSWLASAVAEICARFEPIEIGADQYGLEQLSEHLEDQGVSLPLTIHPQGFQRRVLERDPSAPDGEQEIYLWMPHSINMLENALYEERIAIDPNPMLDSCAASVVYAENRTGHRMFDKEHAFGRIDGMVSLAMATGMALCRVRPSQASPWDDPDFSMNK</sequence>
<dbReference type="EMBL" id="JAUSWH010000006">
    <property type="protein sequence ID" value="MDQ0456035.1"/>
    <property type="molecule type" value="Genomic_DNA"/>
</dbReference>
<dbReference type="InterPro" id="IPR046461">
    <property type="entry name" value="TerL_ATPase"/>
</dbReference>
<comment type="caution">
    <text evidence="3">The sequence shown here is derived from an EMBL/GenBank/DDBJ whole genome shotgun (WGS) entry which is preliminary data.</text>
</comment>
<accession>A0ABU0IEY9</accession>
<evidence type="ECO:0000259" key="1">
    <source>
        <dbReference type="Pfam" id="PF03354"/>
    </source>
</evidence>
<keyword evidence="4" id="KW-1185">Reference proteome</keyword>
<dbReference type="PANTHER" id="PTHR41287:SF1">
    <property type="entry name" value="PROTEIN YMFN"/>
    <property type="match status" value="1"/>
</dbReference>
<dbReference type="Gene3D" id="3.30.420.240">
    <property type="match status" value="1"/>
</dbReference>
<dbReference type="Gene3D" id="3.40.50.300">
    <property type="entry name" value="P-loop containing nucleotide triphosphate hydrolases"/>
    <property type="match status" value="1"/>
</dbReference>
<evidence type="ECO:0000313" key="3">
    <source>
        <dbReference type="EMBL" id="MDQ0456035.1"/>
    </source>
</evidence>
<dbReference type="Proteomes" id="UP001235269">
    <property type="component" value="Unassembled WGS sequence"/>
</dbReference>
<feature type="domain" description="Terminase large subunit-like ATPase" evidence="1">
    <location>
        <begin position="92"/>
        <end position="267"/>
    </location>
</feature>
<dbReference type="InterPro" id="IPR005021">
    <property type="entry name" value="Terminase_largesu-like"/>
</dbReference>
<name>A0ABU0IEY9_9HYPH</name>
<dbReference type="PANTHER" id="PTHR41287">
    <property type="match status" value="1"/>
</dbReference>